<keyword evidence="2" id="KW-0175">Coiled coil</keyword>
<feature type="zinc finger region" description="C3H1-type" evidence="1">
    <location>
        <begin position="614"/>
        <end position="642"/>
    </location>
</feature>
<feature type="region of interest" description="Disordered" evidence="3">
    <location>
        <begin position="98"/>
        <end position="174"/>
    </location>
</feature>
<gene>
    <name evidence="5" type="ORF">PGLA2088_LOCUS19961</name>
</gene>
<dbReference type="InterPro" id="IPR000571">
    <property type="entry name" value="Znf_CCCH"/>
</dbReference>
<feature type="compositionally biased region" description="Low complexity" evidence="3">
    <location>
        <begin position="73"/>
        <end position="85"/>
    </location>
</feature>
<feature type="compositionally biased region" description="Low complexity" evidence="3">
    <location>
        <begin position="565"/>
        <end position="578"/>
    </location>
</feature>
<feature type="region of interest" description="Disordered" evidence="3">
    <location>
        <begin position="553"/>
        <end position="617"/>
    </location>
</feature>
<name>A0A813J998_POLGL</name>
<keyword evidence="1" id="KW-0862">Zinc</keyword>
<feature type="compositionally biased region" description="Basic and acidic residues" evidence="3">
    <location>
        <begin position="585"/>
        <end position="614"/>
    </location>
</feature>
<dbReference type="GO" id="GO:0008270">
    <property type="term" value="F:zinc ion binding"/>
    <property type="evidence" value="ECO:0007669"/>
    <property type="project" value="UniProtKB-KW"/>
</dbReference>
<evidence type="ECO:0000313" key="6">
    <source>
        <dbReference type="Proteomes" id="UP000626109"/>
    </source>
</evidence>
<dbReference type="PROSITE" id="PS50103">
    <property type="entry name" value="ZF_C3H1"/>
    <property type="match status" value="1"/>
</dbReference>
<feature type="coiled-coil region" evidence="2">
    <location>
        <begin position="208"/>
        <end position="238"/>
    </location>
</feature>
<keyword evidence="1" id="KW-0479">Metal-binding</keyword>
<feature type="compositionally biased region" description="Basic and acidic residues" evidence="3">
    <location>
        <begin position="553"/>
        <end position="564"/>
    </location>
</feature>
<protein>
    <recommendedName>
        <fullName evidence="4">C3H1-type domain-containing protein</fullName>
    </recommendedName>
</protein>
<comment type="caution">
    <text evidence="5">The sequence shown here is derived from an EMBL/GenBank/DDBJ whole genome shotgun (WGS) entry which is preliminary data.</text>
</comment>
<feature type="non-terminal residue" evidence="5">
    <location>
        <position position="670"/>
    </location>
</feature>
<sequence length="670" mass="71961">MPPKQLRSTPAATPAAKAAAAATAVLTAQSPPADADDATADYSPERADDEAPAAVAAQEVPDGADAAGAAQEVPDGVDAAGAAQGVPDGVDAVGAAAGAEEDDGQFSTPRRRLTARKQIASNGSSDWQVLEGFQDGPGAGSDSSPGARPPGLSVPNLRPKQLPEAPPSPVKQASEPERFDMREQQETFEDVLGQFDTAAAKPAEVLLLQLLRDQATTMQQMQEELRELRQERSAEAQWWYDEQQVQADGQEQFAYVAEEEVERAAPPADGRAPTMQGLATALGLQGGFQDMAQQGAAQQNVTLGAEPPAIDPSLRAAQNERIAEIKLTSLSYPKSPAERAKTFNQWLTSLELEVQPVCASAVEYIETTIQIINESVTDYNRKDEVARSMIKPSEVVLPHHVRIERALRPALLRSIPERIANQLRQERRISVIEILWELATTYLPGSNEERQNIHERLCRPGTATTHSELLQRLVDWQEADARASQLSLNLPDPSIVLGGISAMTASVIDASNELGFKVNTYKMISLLDTSPTLPKIRDYIRFLRGKVRDLQNQEITKPKKDKDAQQQVKAAALQAQKGDTGGKGGKGDYKGKSGKDGGKKGGKGDYNGKSKDAGKNPAPCAHFGTDQGCRFGKLCHNVHGRLDASQGKCFNCGAVDHTTSVCTRPKAPAQ</sequence>
<proteinExistence type="predicted"/>
<evidence type="ECO:0000256" key="1">
    <source>
        <dbReference type="PROSITE-ProRule" id="PRU00723"/>
    </source>
</evidence>
<feature type="region of interest" description="Disordered" evidence="3">
    <location>
        <begin position="23"/>
        <end position="85"/>
    </location>
</feature>
<evidence type="ECO:0000259" key="4">
    <source>
        <dbReference type="PROSITE" id="PS50103"/>
    </source>
</evidence>
<reference evidence="5" key="1">
    <citation type="submission" date="2021-02" db="EMBL/GenBank/DDBJ databases">
        <authorList>
            <person name="Dougan E. K."/>
            <person name="Rhodes N."/>
            <person name="Thang M."/>
            <person name="Chan C."/>
        </authorList>
    </citation>
    <scope>NUCLEOTIDE SEQUENCE</scope>
</reference>
<accession>A0A813J998</accession>
<dbReference type="EMBL" id="CAJNNW010025272">
    <property type="protein sequence ID" value="CAE8676614.1"/>
    <property type="molecule type" value="Genomic_DNA"/>
</dbReference>
<dbReference type="AlphaFoldDB" id="A0A813J998"/>
<dbReference type="Proteomes" id="UP000626109">
    <property type="component" value="Unassembled WGS sequence"/>
</dbReference>
<feature type="compositionally biased region" description="Low complexity" evidence="3">
    <location>
        <begin position="140"/>
        <end position="151"/>
    </location>
</feature>
<feature type="domain" description="C3H1-type" evidence="4">
    <location>
        <begin position="614"/>
        <end position="642"/>
    </location>
</feature>
<keyword evidence="1" id="KW-0863">Zinc-finger</keyword>
<evidence type="ECO:0000256" key="3">
    <source>
        <dbReference type="SAM" id="MobiDB-lite"/>
    </source>
</evidence>
<evidence type="ECO:0000313" key="5">
    <source>
        <dbReference type="EMBL" id="CAE8676614.1"/>
    </source>
</evidence>
<feature type="compositionally biased region" description="Low complexity" evidence="3">
    <location>
        <begin position="52"/>
        <end position="61"/>
    </location>
</feature>
<organism evidence="5 6">
    <name type="scientific">Polarella glacialis</name>
    <name type="common">Dinoflagellate</name>
    <dbReference type="NCBI Taxonomy" id="89957"/>
    <lineage>
        <taxon>Eukaryota</taxon>
        <taxon>Sar</taxon>
        <taxon>Alveolata</taxon>
        <taxon>Dinophyceae</taxon>
        <taxon>Suessiales</taxon>
        <taxon>Suessiaceae</taxon>
        <taxon>Polarella</taxon>
    </lineage>
</organism>
<evidence type="ECO:0000256" key="2">
    <source>
        <dbReference type="SAM" id="Coils"/>
    </source>
</evidence>